<dbReference type="SUPFAM" id="SSF52540">
    <property type="entry name" value="P-loop containing nucleoside triphosphate hydrolases"/>
    <property type="match status" value="1"/>
</dbReference>
<keyword evidence="3" id="KW-1185">Reference proteome</keyword>
<dbReference type="InterPro" id="IPR027417">
    <property type="entry name" value="P-loop_NTPase"/>
</dbReference>
<accession>A0ABQ3V959</accession>
<evidence type="ECO:0000313" key="2">
    <source>
        <dbReference type="EMBL" id="GHO82320.1"/>
    </source>
</evidence>
<dbReference type="Gene3D" id="3.40.50.300">
    <property type="entry name" value="P-loop containing nucleotide triphosphate hydrolases"/>
    <property type="match status" value="1"/>
</dbReference>
<dbReference type="Gene3D" id="1.10.8.730">
    <property type="match status" value="1"/>
</dbReference>
<comment type="caution">
    <text evidence="2">The sequence shown here is derived from an EMBL/GenBank/DDBJ whole genome shotgun (WGS) entry which is preliminary data.</text>
</comment>
<dbReference type="InterPro" id="IPR051162">
    <property type="entry name" value="T4SS_component"/>
</dbReference>
<dbReference type="PANTHER" id="PTHR30121:SF11">
    <property type="entry name" value="AAA+ ATPASE DOMAIN-CONTAINING PROTEIN"/>
    <property type="match status" value="1"/>
</dbReference>
<organism evidence="2 3">
    <name type="scientific">Dictyobacter formicarum</name>
    <dbReference type="NCBI Taxonomy" id="2778368"/>
    <lineage>
        <taxon>Bacteria</taxon>
        <taxon>Bacillati</taxon>
        <taxon>Chloroflexota</taxon>
        <taxon>Ktedonobacteria</taxon>
        <taxon>Ktedonobacterales</taxon>
        <taxon>Dictyobacteraceae</taxon>
        <taxon>Dictyobacter</taxon>
    </lineage>
</organism>
<dbReference type="EMBL" id="BNJJ01000001">
    <property type="protein sequence ID" value="GHO82320.1"/>
    <property type="molecule type" value="Genomic_DNA"/>
</dbReference>
<feature type="domain" description="Helicase HerA central" evidence="1">
    <location>
        <begin position="258"/>
        <end position="348"/>
    </location>
</feature>
<dbReference type="Pfam" id="PF01935">
    <property type="entry name" value="DUF87"/>
    <property type="match status" value="1"/>
</dbReference>
<sequence>MNYKKRMLGLHGAFLYTSPHANTLYEADILDVADLLAPSAITVTLDVLQIQAGTQTRYARTFTITGYGHHLLCGWMQTLHDLGLPLIVSSHLTPIDSRFMILKLEQALTRLESQRLSNQKTLRLTRADQTVEANQIRRITHALAARRLKIFDVSITICVHASTMERLEQRCRYLLSHLRDMQLQARPASYQHDLAWQSCLPVGLDLLQNWVKLTSDVVSTMLPGTSGTIGTPTGVFLGYTGSGFSRRPVYLNPWSQEKKMANPHVVVIGETGQGKSWLGKTIATGLMGLGLADVVVLDKDDDYLPLHEAMPGESQRYSLARSCPINLFDIPFGPADVDPEDPADILAEFFDNALMTGLALLVTDEESRLTKGEEAYLMTVARATYAECGITSEAIRRNPETLLKPPPTLADFIKKMQTMPTSSESMRQSLLERLEKASYLFQAGQTSVSLEKPLTIFSIKGLDSKWFALMTYVVQNFLQRHRALRKDDRYLAYIVEEASYLLKHAAGRRYLENWSRSLRKLGIALITLSQHPRDFLEAGQVILSNAGTIFYLGMQRTAVERLNLPEELERILVESMPGQCVVRIGNEYAPLSIWSNPIYRTLFTTDPVERRAIRMQAQRRGTTP</sequence>
<dbReference type="InterPro" id="IPR002789">
    <property type="entry name" value="HerA_central"/>
</dbReference>
<reference evidence="2 3" key="1">
    <citation type="journal article" date="2021" name="Int. J. Syst. Evol. Microbiol.">
        <title>Reticulibacter mediterranei gen. nov., sp. nov., within the new family Reticulibacteraceae fam. nov., and Ktedonospora formicarum gen. nov., sp. nov., Ktedonobacter robiniae sp. nov., Dictyobacter formicarum sp. nov. and Dictyobacter arantiisoli sp. nov., belonging to the class Ktedonobacteria.</title>
        <authorList>
            <person name="Yabe S."/>
            <person name="Zheng Y."/>
            <person name="Wang C.M."/>
            <person name="Sakai Y."/>
            <person name="Abe K."/>
            <person name="Yokota A."/>
            <person name="Donadio S."/>
            <person name="Cavaletti L."/>
            <person name="Monciardini P."/>
        </authorList>
    </citation>
    <scope>NUCLEOTIDE SEQUENCE [LARGE SCALE GENOMIC DNA]</scope>
    <source>
        <strain evidence="2 3">SOSP1-9</strain>
    </source>
</reference>
<name>A0ABQ3V959_9CHLR</name>
<protein>
    <recommendedName>
        <fullName evidence="1">Helicase HerA central domain-containing protein</fullName>
    </recommendedName>
</protein>
<gene>
    <name evidence="2" type="ORF">KSZ_03260</name>
</gene>
<evidence type="ECO:0000259" key="1">
    <source>
        <dbReference type="Pfam" id="PF01935"/>
    </source>
</evidence>
<evidence type="ECO:0000313" key="3">
    <source>
        <dbReference type="Proteomes" id="UP000635565"/>
    </source>
</evidence>
<dbReference type="PANTHER" id="PTHR30121">
    <property type="entry name" value="UNCHARACTERIZED PROTEIN YJGR-RELATED"/>
    <property type="match status" value="1"/>
</dbReference>
<dbReference type="Proteomes" id="UP000635565">
    <property type="component" value="Unassembled WGS sequence"/>
</dbReference>
<proteinExistence type="predicted"/>